<sequence length="130" mass="13988">MAGSEMGGGSAGESVGRCLRRIRNLLQQDGLPLALAADPRIHKQRPAPPSRPIVCSPSRPSPSTASHARHCPRLARHPPRRGPLARRAPRRRARPAPLPTAACTSAVTHNAPQCCHCGWRGDHAPNCPFR</sequence>
<accession>A0A0C3PFH8</accession>
<dbReference type="EMBL" id="KN840578">
    <property type="protein sequence ID" value="KIP04318.1"/>
    <property type="molecule type" value="Genomic_DNA"/>
</dbReference>
<reference evidence="2 3" key="1">
    <citation type="journal article" date="2014" name="PLoS Genet.">
        <title>Analysis of the Phlebiopsis gigantea genome, transcriptome and secretome provides insight into its pioneer colonization strategies of wood.</title>
        <authorList>
            <person name="Hori C."/>
            <person name="Ishida T."/>
            <person name="Igarashi K."/>
            <person name="Samejima M."/>
            <person name="Suzuki H."/>
            <person name="Master E."/>
            <person name="Ferreira P."/>
            <person name="Ruiz-Duenas F.J."/>
            <person name="Held B."/>
            <person name="Canessa P."/>
            <person name="Larrondo L.F."/>
            <person name="Schmoll M."/>
            <person name="Druzhinina I.S."/>
            <person name="Kubicek C.P."/>
            <person name="Gaskell J.A."/>
            <person name="Kersten P."/>
            <person name="St John F."/>
            <person name="Glasner J."/>
            <person name="Sabat G."/>
            <person name="Splinter BonDurant S."/>
            <person name="Syed K."/>
            <person name="Yadav J."/>
            <person name="Mgbeahuruike A.C."/>
            <person name="Kovalchuk A."/>
            <person name="Asiegbu F.O."/>
            <person name="Lackner G."/>
            <person name="Hoffmeister D."/>
            <person name="Rencoret J."/>
            <person name="Gutierrez A."/>
            <person name="Sun H."/>
            <person name="Lindquist E."/>
            <person name="Barry K."/>
            <person name="Riley R."/>
            <person name="Grigoriev I.V."/>
            <person name="Henrissat B."/>
            <person name="Kues U."/>
            <person name="Berka R.M."/>
            <person name="Martinez A.T."/>
            <person name="Covert S.F."/>
            <person name="Blanchette R.A."/>
            <person name="Cullen D."/>
        </authorList>
    </citation>
    <scope>NUCLEOTIDE SEQUENCE [LARGE SCALE GENOMIC DNA]</scope>
    <source>
        <strain evidence="2 3">11061_1 CR5-6</strain>
    </source>
</reference>
<evidence type="ECO:0000256" key="1">
    <source>
        <dbReference type="SAM" id="MobiDB-lite"/>
    </source>
</evidence>
<dbReference type="AlphaFoldDB" id="A0A0C3PFH8"/>
<organism evidence="2 3">
    <name type="scientific">Phlebiopsis gigantea (strain 11061_1 CR5-6)</name>
    <name type="common">White-rot fungus</name>
    <name type="synonym">Peniophora gigantea</name>
    <dbReference type="NCBI Taxonomy" id="745531"/>
    <lineage>
        <taxon>Eukaryota</taxon>
        <taxon>Fungi</taxon>
        <taxon>Dikarya</taxon>
        <taxon>Basidiomycota</taxon>
        <taxon>Agaricomycotina</taxon>
        <taxon>Agaricomycetes</taxon>
        <taxon>Polyporales</taxon>
        <taxon>Phanerochaetaceae</taxon>
        <taxon>Phlebiopsis</taxon>
    </lineage>
</organism>
<dbReference type="OrthoDB" id="2793122at2759"/>
<evidence type="ECO:0000313" key="2">
    <source>
        <dbReference type="EMBL" id="KIP04318.1"/>
    </source>
</evidence>
<dbReference type="Proteomes" id="UP000053257">
    <property type="component" value="Unassembled WGS sequence"/>
</dbReference>
<evidence type="ECO:0000313" key="3">
    <source>
        <dbReference type="Proteomes" id="UP000053257"/>
    </source>
</evidence>
<feature type="compositionally biased region" description="Basic residues" evidence="1">
    <location>
        <begin position="67"/>
        <end position="94"/>
    </location>
</feature>
<proteinExistence type="predicted"/>
<keyword evidence="3" id="KW-1185">Reference proteome</keyword>
<name>A0A0C3PFH8_PHLG1</name>
<protein>
    <submittedName>
        <fullName evidence="2">Uncharacterized protein</fullName>
    </submittedName>
</protein>
<dbReference type="HOGENOM" id="CLU_1938918_0_0_1"/>
<gene>
    <name evidence="2" type="ORF">PHLGIDRAFT_200072</name>
</gene>
<feature type="region of interest" description="Disordered" evidence="1">
    <location>
        <begin position="37"/>
        <end position="99"/>
    </location>
</feature>